<reference evidence="2" key="1">
    <citation type="submission" date="2016-10" db="EMBL/GenBank/DDBJ databases">
        <authorList>
            <person name="Varghese N."/>
            <person name="Submissions S."/>
        </authorList>
    </citation>
    <scope>NUCLEOTIDE SEQUENCE [LARGE SCALE GENOMIC DNA]</scope>
    <source>
        <strain evidence="2">NLAE-zl-G277</strain>
    </source>
</reference>
<dbReference type="EMBL" id="FOIM01000044">
    <property type="protein sequence ID" value="SEU17828.1"/>
    <property type="molecule type" value="Genomic_DNA"/>
</dbReference>
<dbReference type="STRING" id="460384.SAMN05216313_14411"/>
<gene>
    <name evidence="1" type="ORF">SAMN05216313_14411</name>
</gene>
<organism evidence="1 2">
    <name type="scientific">Enterocloster lavalensis</name>
    <dbReference type="NCBI Taxonomy" id="460384"/>
    <lineage>
        <taxon>Bacteria</taxon>
        <taxon>Bacillati</taxon>
        <taxon>Bacillota</taxon>
        <taxon>Clostridia</taxon>
        <taxon>Lachnospirales</taxon>
        <taxon>Lachnospiraceae</taxon>
        <taxon>Enterocloster</taxon>
    </lineage>
</organism>
<dbReference type="InterPro" id="IPR036983">
    <property type="entry name" value="AIM24_sf"/>
</dbReference>
<evidence type="ECO:0000313" key="1">
    <source>
        <dbReference type="EMBL" id="SEU17828.1"/>
    </source>
</evidence>
<dbReference type="Proteomes" id="UP000198508">
    <property type="component" value="Unassembled WGS sequence"/>
</dbReference>
<keyword evidence="2" id="KW-1185">Reference proteome</keyword>
<dbReference type="SUPFAM" id="SSF51219">
    <property type="entry name" value="TRAP-like"/>
    <property type="match status" value="1"/>
</dbReference>
<dbReference type="InterPro" id="IPR002838">
    <property type="entry name" value="AIM24"/>
</dbReference>
<dbReference type="RefSeq" id="WP_092371002.1">
    <property type="nucleotide sequence ID" value="NZ_CABJCG010000002.1"/>
</dbReference>
<protein>
    <submittedName>
        <fullName evidence="1">Uncharacterized conserved protein, AIM24 family</fullName>
    </submittedName>
</protein>
<dbReference type="InterPro" id="IPR016031">
    <property type="entry name" value="Trp_RNA-bd_attenuator-like_dom"/>
</dbReference>
<dbReference type="PANTHER" id="PTHR38074:SF1">
    <property type="entry name" value="ALTERED INHERITANCE OF MITOCHONDRIA PROTEIN 24, MITOCHONDRIAL"/>
    <property type="match status" value="1"/>
</dbReference>
<sequence>MISYQNLYNNSNMIQIAERGNIKVFEHQRDLSVTPGSAMNAYFAAEMNIRKRQVLIELKNSGFTVQAGAMQWTAGNVKMGSGIKGVGDFFGKAIASKVTKEAAVKPEYTGTGLIMLEPTYKYILLEEVSEWGSLVLEDGLFLACDSGIKQNVVARSTLSSAVAGKEGLFNLCLSGSGMAVLESPVPRDELIEFNLQDDEVKIDGNMAIAWSNSLKFTVERSSKSLMGSAVSGEGLVNVYRGTGRILMAPTE</sequence>
<proteinExistence type="predicted"/>
<name>A0A1I0K339_9FIRM</name>
<dbReference type="GeneID" id="93279558"/>
<dbReference type="AlphaFoldDB" id="A0A1I0K339"/>
<evidence type="ECO:0000313" key="2">
    <source>
        <dbReference type="Proteomes" id="UP000198508"/>
    </source>
</evidence>
<dbReference type="Pfam" id="PF01987">
    <property type="entry name" value="AIM24"/>
    <property type="match status" value="1"/>
</dbReference>
<dbReference type="PANTHER" id="PTHR38074">
    <property type="entry name" value="ALTERED INHERITANCE OF MITOCHONDRIA PROTEIN 24, MITOCHONDRIAL"/>
    <property type="match status" value="1"/>
</dbReference>
<dbReference type="Gene3D" id="3.60.160.10">
    <property type="entry name" value="Mitochondrial biogenesis AIM24"/>
    <property type="match status" value="1"/>
</dbReference>
<accession>A0A1I0K339</accession>